<comment type="caution">
    <text evidence="7">The sequence shown here is derived from an EMBL/GenBank/DDBJ whole genome shotgun (WGS) entry which is preliminary data.</text>
</comment>
<protein>
    <submittedName>
        <fullName evidence="7">Universal stress protein</fullName>
    </submittedName>
</protein>
<evidence type="ECO:0000256" key="1">
    <source>
        <dbReference type="ARBA" id="ARBA00008791"/>
    </source>
</evidence>
<keyword evidence="2" id="KW-0808">Transferase</keyword>
<accession>A0ABS4AAN5</accession>
<dbReference type="InterPro" id="IPR011009">
    <property type="entry name" value="Kinase-like_dom_sf"/>
</dbReference>
<dbReference type="InterPro" id="IPR008271">
    <property type="entry name" value="Ser/Thr_kinase_AS"/>
</dbReference>
<evidence type="ECO:0000313" key="7">
    <source>
        <dbReference type="EMBL" id="MBP0444057.1"/>
    </source>
</evidence>
<dbReference type="SUPFAM" id="SSF52402">
    <property type="entry name" value="Adenine nucleotide alpha hydrolases-like"/>
    <property type="match status" value="1"/>
</dbReference>
<dbReference type="PRINTS" id="PR01438">
    <property type="entry name" value="UNVRSLSTRESS"/>
</dbReference>
<evidence type="ECO:0000256" key="5">
    <source>
        <dbReference type="ARBA" id="ARBA00022840"/>
    </source>
</evidence>
<proteinExistence type="inferred from homology"/>
<dbReference type="Pfam" id="PF00069">
    <property type="entry name" value="Pkinase"/>
    <property type="match status" value="1"/>
</dbReference>
<keyword evidence="3" id="KW-0547">Nucleotide-binding</keyword>
<dbReference type="Proteomes" id="UP000681594">
    <property type="component" value="Unassembled WGS sequence"/>
</dbReference>
<dbReference type="InterPro" id="IPR014729">
    <property type="entry name" value="Rossmann-like_a/b/a_fold"/>
</dbReference>
<dbReference type="InterPro" id="IPR006015">
    <property type="entry name" value="Universal_stress_UspA"/>
</dbReference>
<dbReference type="SUPFAM" id="SSF56112">
    <property type="entry name" value="Protein kinase-like (PK-like)"/>
    <property type="match status" value="1"/>
</dbReference>
<dbReference type="InterPro" id="IPR006016">
    <property type="entry name" value="UspA"/>
</dbReference>
<gene>
    <name evidence="7" type="ORF">J8J14_04635</name>
</gene>
<dbReference type="PROSITE" id="PS50011">
    <property type="entry name" value="PROTEIN_KINASE_DOM"/>
    <property type="match status" value="1"/>
</dbReference>
<dbReference type="PANTHER" id="PTHR43289:SF34">
    <property type="entry name" value="SERINE_THREONINE-PROTEIN KINASE YBDM-RELATED"/>
    <property type="match status" value="1"/>
</dbReference>
<dbReference type="CDD" id="cd00293">
    <property type="entry name" value="USP-like"/>
    <property type="match status" value="1"/>
</dbReference>
<evidence type="ECO:0000256" key="2">
    <source>
        <dbReference type="ARBA" id="ARBA00022679"/>
    </source>
</evidence>
<dbReference type="Gene3D" id="1.10.510.10">
    <property type="entry name" value="Transferase(Phosphotransferase) domain 1"/>
    <property type="match status" value="1"/>
</dbReference>
<dbReference type="PANTHER" id="PTHR43289">
    <property type="entry name" value="MITOGEN-ACTIVATED PROTEIN KINASE KINASE KINASE 20-RELATED"/>
    <property type="match status" value="1"/>
</dbReference>
<dbReference type="CDD" id="cd14014">
    <property type="entry name" value="STKc_PknB_like"/>
    <property type="match status" value="1"/>
</dbReference>
<dbReference type="Gene3D" id="3.30.200.20">
    <property type="entry name" value="Phosphorylase Kinase, domain 1"/>
    <property type="match status" value="1"/>
</dbReference>
<dbReference type="EMBL" id="JAGIZB010000003">
    <property type="protein sequence ID" value="MBP0444057.1"/>
    <property type="molecule type" value="Genomic_DNA"/>
</dbReference>
<organism evidence="7 8">
    <name type="scientific">Pararoseomonas baculiformis</name>
    <dbReference type="NCBI Taxonomy" id="2820812"/>
    <lineage>
        <taxon>Bacteria</taxon>
        <taxon>Pseudomonadati</taxon>
        <taxon>Pseudomonadota</taxon>
        <taxon>Alphaproteobacteria</taxon>
        <taxon>Acetobacterales</taxon>
        <taxon>Acetobacteraceae</taxon>
        <taxon>Pararoseomonas</taxon>
    </lineage>
</organism>
<evidence type="ECO:0000259" key="6">
    <source>
        <dbReference type="PROSITE" id="PS50011"/>
    </source>
</evidence>
<dbReference type="SMART" id="SM00220">
    <property type="entry name" value="S_TKc"/>
    <property type="match status" value="1"/>
</dbReference>
<keyword evidence="4" id="KW-0418">Kinase</keyword>
<name>A0ABS4AAN5_9PROT</name>
<dbReference type="InterPro" id="IPR000719">
    <property type="entry name" value="Prot_kinase_dom"/>
</dbReference>
<evidence type="ECO:0000256" key="4">
    <source>
        <dbReference type="ARBA" id="ARBA00022777"/>
    </source>
</evidence>
<reference evidence="7 8" key="1">
    <citation type="submission" date="2021-03" db="EMBL/GenBank/DDBJ databases">
        <authorList>
            <person name="So Y."/>
        </authorList>
    </citation>
    <scope>NUCLEOTIDE SEQUENCE [LARGE SCALE GENOMIC DNA]</scope>
    <source>
        <strain evidence="7 8">SSH11</strain>
    </source>
</reference>
<dbReference type="PROSITE" id="PS00108">
    <property type="entry name" value="PROTEIN_KINASE_ST"/>
    <property type="match status" value="1"/>
</dbReference>
<sequence length="523" mass="57799">MATPLPATGCWTRTQRSCAGFACPTTWMRRPRRSAAPACRRAWPTGFWWGADPVPHRRPRQGQVIDGFTLGAPLREGGMASIFEVTHPDHSMPLLMKLPHLDGLDPAHIVSFEMEQMILPRLTGPHVPEFVAAKGFEAPNPYLVMERIPGASLLTRLRELPLPLDEVAAIGAKVALALASLHRQRVSHLDVKPANILFRRTPDGLRGDAVLVDFGLSHHGKLPDLIEEEFRIPYGTAPYMAPEQAMGQRSEPRSDLFALGVLLYQLATGFLPFGEPLHLRAVRHRLWRDPVPPRRLRPEIRPWMQEVILRCLEVDPARRHPTAAQLAFDLRNPEAVRLGPRAARTRRDSWLKLLERRFNRDRSLRTGRPAVTSHAAPIVAVAVDLREQTAPLAEALRTSVGNVLRTLPGARVACLNVLLDGYIRGDAPHDSAGRSARVQRLAELRHWAAPLGLEEGQITFHVLEGSSAAEALLEYAEANGVDHVVMGARANSMLRTMLGSVSGEVAARAPCSVTVVRAREMPA</sequence>
<feature type="domain" description="Protein kinase" evidence="6">
    <location>
        <begin position="68"/>
        <end position="335"/>
    </location>
</feature>
<keyword evidence="8" id="KW-1185">Reference proteome</keyword>
<keyword evidence="5" id="KW-0067">ATP-binding</keyword>
<comment type="similarity">
    <text evidence="1">Belongs to the universal stress protein A family.</text>
</comment>
<dbReference type="Pfam" id="PF00582">
    <property type="entry name" value="Usp"/>
    <property type="match status" value="1"/>
</dbReference>
<evidence type="ECO:0000313" key="8">
    <source>
        <dbReference type="Proteomes" id="UP000681594"/>
    </source>
</evidence>
<evidence type="ECO:0000256" key="3">
    <source>
        <dbReference type="ARBA" id="ARBA00022741"/>
    </source>
</evidence>
<dbReference type="Gene3D" id="3.40.50.620">
    <property type="entry name" value="HUPs"/>
    <property type="match status" value="1"/>
</dbReference>